<feature type="region of interest" description="Disordered" evidence="3">
    <location>
        <begin position="1104"/>
        <end position="1127"/>
    </location>
</feature>
<feature type="compositionally biased region" description="Low complexity" evidence="3">
    <location>
        <begin position="678"/>
        <end position="690"/>
    </location>
</feature>
<dbReference type="SMART" id="SM00325">
    <property type="entry name" value="RhoGEF"/>
    <property type="match status" value="1"/>
</dbReference>
<evidence type="ECO:0000256" key="3">
    <source>
        <dbReference type="SAM" id="MobiDB-lite"/>
    </source>
</evidence>
<feature type="compositionally biased region" description="Low complexity" evidence="3">
    <location>
        <begin position="1292"/>
        <end position="1319"/>
    </location>
</feature>
<feature type="compositionally biased region" description="Polar residues" evidence="3">
    <location>
        <begin position="289"/>
        <end position="304"/>
    </location>
</feature>
<dbReference type="PANTHER" id="PTHR46006:SF5">
    <property type="entry name" value="DH DOMAIN-CONTAINING PROTEIN"/>
    <property type="match status" value="1"/>
</dbReference>
<feature type="compositionally biased region" description="Pro residues" evidence="3">
    <location>
        <begin position="576"/>
        <end position="589"/>
    </location>
</feature>
<dbReference type="STRING" id="407821.A0A087UKS1"/>
<feature type="region of interest" description="Disordered" evidence="3">
    <location>
        <begin position="547"/>
        <end position="608"/>
    </location>
</feature>
<dbReference type="InterPro" id="IPR000219">
    <property type="entry name" value="DH_dom"/>
</dbReference>
<dbReference type="Gene3D" id="1.20.900.10">
    <property type="entry name" value="Dbl homology (DH) domain"/>
    <property type="match status" value="1"/>
</dbReference>
<evidence type="ECO:0000259" key="4">
    <source>
        <dbReference type="PROSITE" id="PS50010"/>
    </source>
</evidence>
<dbReference type="InterPro" id="IPR051480">
    <property type="entry name" value="Endocytic_GEF_Adapter"/>
</dbReference>
<dbReference type="CDD" id="cd00160">
    <property type="entry name" value="RhoGEF"/>
    <property type="match status" value="1"/>
</dbReference>
<reference evidence="5 6" key="1">
    <citation type="submission" date="2013-11" db="EMBL/GenBank/DDBJ databases">
        <title>Genome sequencing of Stegodyphus mimosarum.</title>
        <authorList>
            <person name="Bechsgaard J."/>
        </authorList>
    </citation>
    <scope>NUCLEOTIDE SEQUENCE [LARGE SCALE GENOMIC DNA]</scope>
</reference>
<dbReference type="GO" id="GO:0031097">
    <property type="term" value="C:medial cortex"/>
    <property type="evidence" value="ECO:0007669"/>
    <property type="project" value="UniProtKB-ARBA"/>
</dbReference>
<keyword evidence="6" id="KW-1185">Reference proteome</keyword>
<dbReference type="PROSITE" id="PS50010">
    <property type="entry name" value="DH_2"/>
    <property type="match status" value="1"/>
</dbReference>
<feature type="compositionally biased region" description="Polar residues" evidence="3">
    <location>
        <begin position="894"/>
        <end position="951"/>
    </location>
</feature>
<sequence length="1792" mass="198289">MEGYRHQGRPLYVRPTPDTYAYQNLYGTVRGHPAGKVRPSLDLDPSPSSGRSKKSFNFLPWKKSKSKTDESLPTGHGTLSRHNKYKFGSVSALSSAGLYRDWDSSLSYTPSYSASDLKHASVRSVDPRVRGLVTYPWETYNGNNNNNDVEAKNCKNNRLSKIHSNKRQDNDFVDKSPSTISLDDTPSFSPSVCKCQKKKSGPFGTLNLNSLKSTKCSCGFSSVRSTRGFAPPPPSRRRSILPEKVDLYAVHEEAQPTSNFGGNRRKQENIYDTLSKHSKNRAPAPPSPQVISYTPISSPQSKFSKSLEKCKKDPYSSIASRKSILECDVTAYDLVKSYLKDDSPNAIDSDLDDDLSDNVIEAKRDNEREPANGSQKSKKDLLHVVDKSFKDSSNKSPSPVSSESESGIYSQASSIRIGGHGMKIFQPTEGLGESQSSSVYSDGSKTNSVDSRTSSWSNSSLSDDGIYSLPEPDYDDERDLNDSDSILRFNDDIYSTLTSSSSPTLKKYSSGGCLDKTANTFSSQELRGRSESPRFSNVRKATSMVSLISNHGNEDGTLRSRGKTSRDLEHSTTPTSVPPPPPPPLPPPNFSVRKPMPENEPQNVNVETDAPAKIQSKKFSGNSISSCIASELTEKLKSNQPILKKNEIKPKQPLKVNSHNPYAEVKSILKKTGENLTSSNSNNSNSPSSSKQILTVQDVQDTKKKKRVQFKSLSNESLAVEHIQHQTLSSSDEEWEEARENFSSDSLQKTSVKPNSSDTELRKKNDEDFQTVEEYLNAQKEEISSNSKASPSKTSGEKADGKSTSKTPTIPRPTQPPPPPPNIRKSPTKAPPPPRPLSTTPKSFSHCDLRVSTSSRPPGKDPSRMPGLVKITSRDPSKPGHVSLTSLKGKPRTSGGTASTVTDSAHSLRSENVSTLPKNGVSSPAASLEATTSPRGKSFTDSGDHSASGTHLNAKDSNSDDIYQDTAIDVASLQGDSSSESSYMSLPMDENLNNETLKIIEATGTVSEETQNPDSISNMLENERIVKKSSNISPSITCTIITNVAAEIPNSNLSKLEQCQSQECASNPEVELDHKNPECFSSEEEDISAEIEGPVYSKLLYVPQKSPSPPPLPSTLPPLPPKRSPQTTLTTVNVPLGSKNNSFSEWTHSYPNKVEDDIYDTLPARATSKSSGIDCQSIYESRRYSDTGATIVTISSGAEDTASEHIYSSLNSEAIYEELPDWSKNYTENTVSFNPFGRHRGSFFEGASKAEILKFLEGAKERVVDHLEDDILDDDEEEIPQTKTVRNNPIRISNISSSSDSSTISSSSGISHDGNSSDDLTSIKNGRPFGNVEVERADSGVGSETSKPTISRRRRPDVEEVCADCDQQLETGTSDEVNCCPLVCKKCDKKRSERKEIVTEIVETEFKYGKDLMIIKEEFKVPMEVASLLTKDQLSGIFLNLDELILVNGQFAEKLKDAIDIATEQGDEDYTTVNIGKIFLETTTMLRAFEVYCIRQGSASVLLTNLEKEKELLRIFLRVSQMENTLLRRMNLSAFLMVPVQRVTKYPLLLNRLYKVTPYHHKDREALREAQLKIELHLEQINQQTKGITGTKIWRRISNISAAHRRPANSISDIGSIQLRKMAMEVLEWSKEDIRFVMAGKLAFSGTIDFTKSRRGRAIKFTPSHALLATKGKPNNNYRPDLAQENSILFPRNTGIQDATLLLMKEKNGRYSLARDPLHLGSCVISAEMEDEDIIEIQEYTTKESIFLKAECRSDTLEWLKQLRYHAKDLGTWKRRRNALANIMINGMIRQQ</sequence>
<dbReference type="EMBL" id="KK120284">
    <property type="protein sequence ID" value="KFM77960.1"/>
    <property type="molecule type" value="Genomic_DNA"/>
</dbReference>
<dbReference type="InterPro" id="IPR035899">
    <property type="entry name" value="DBL_dom_sf"/>
</dbReference>
<dbReference type="FunFam" id="1.20.900.10:FF:000038">
    <property type="entry name" value="Myosin-M heavy chain"/>
    <property type="match status" value="1"/>
</dbReference>
<protein>
    <submittedName>
        <fullName evidence="5">Myosin-M heavy chain</fullName>
    </submittedName>
</protein>
<evidence type="ECO:0000313" key="5">
    <source>
        <dbReference type="EMBL" id="KFM77960.1"/>
    </source>
</evidence>
<evidence type="ECO:0000313" key="6">
    <source>
        <dbReference type="Proteomes" id="UP000054359"/>
    </source>
</evidence>
<dbReference type="Pfam" id="PF00621">
    <property type="entry name" value="RhoGEF"/>
    <property type="match status" value="1"/>
</dbReference>
<feature type="compositionally biased region" description="Low complexity" evidence="3">
    <location>
        <begin position="394"/>
        <end position="409"/>
    </location>
</feature>
<dbReference type="OrthoDB" id="2015333at2759"/>
<feature type="compositionally biased region" description="Polar residues" evidence="3">
    <location>
        <begin position="1281"/>
        <end position="1291"/>
    </location>
</feature>
<feature type="compositionally biased region" description="Polar residues" evidence="3">
    <location>
        <begin position="741"/>
        <end position="758"/>
    </location>
</feature>
<comment type="subcellular location">
    <subcellularLocation>
        <location evidence="1">Cytoplasm</location>
    </subcellularLocation>
</comment>
<feature type="region of interest" description="Disordered" evidence="3">
    <location>
        <begin position="1274"/>
        <end position="1355"/>
    </location>
</feature>
<name>A0A087UKS1_STEMI</name>
<dbReference type="OMA" id="NEPASHY"/>
<feature type="compositionally biased region" description="Low complexity" evidence="3">
    <location>
        <begin position="784"/>
        <end position="794"/>
    </location>
</feature>
<dbReference type="Proteomes" id="UP000054359">
    <property type="component" value="Unassembled WGS sequence"/>
</dbReference>
<feature type="non-terminal residue" evidence="5">
    <location>
        <position position="1792"/>
    </location>
</feature>
<feature type="compositionally biased region" description="Low complexity" evidence="3">
    <location>
        <begin position="448"/>
        <end position="464"/>
    </location>
</feature>
<dbReference type="GO" id="GO:0035025">
    <property type="term" value="P:positive regulation of Rho protein signal transduction"/>
    <property type="evidence" value="ECO:0007669"/>
    <property type="project" value="TreeGrafter"/>
</dbReference>
<feature type="compositionally biased region" description="Basic and acidic residues" evidence="3">
    <location>
        <begin position="552"/>
        <end position="570"/>
    </location>
</feature>
<proteinExistence type="predicted"/>
<evidence type="ECO:0000256" key="1">
    <source>
        <dbReference type="ARBA" id="ARBA00004496"/>
    </source>
</evidence>
<feature type="compositionally biased region" description="Pro residues" evidence="3">
    <location>
        <begin position="1106"/>
        <end position="1123"/>
    </location>
</feature>
<feature type="region of interest" description="Disordered" evidence="3">
    <location>
        <begin position="423"/>
        <end position="482"/>
    </location>
</feature>
<feature type="compositionally biased region" description="Polar residues" evidence="3">
    <location>
        <begin position="433"/>
        <end position="447"/>
    </location>
</feature>
<feature type="region of interest" description="Disordered" evidence="3">
    <location>
        <begin position="674"/>
        <end position="701"/>
    </location>
</feature>
<dbReference type="PANTHER" id="PTHR46006">
    <property type="entry name" value="RHO GUANINE NUCLEOTIDE EXCHANGE FACTOR AT 64C, ISOFORM A"/>
    <property type="match status" value="1"/>
</dbReference>
<feature type="compositionally biased region" description="Pro residues" evidence="3">
    <location>
        <begin position="810"/>
        <end position="822"/>
    </location>
</feature>
<feature type="compositionally biased region" description="Low complexity" evidence="3">
    <location>
        <begin position="40"/>
        <end position="49"/>
    </location>
</feature>
<feature type="region of interest" description="Disordered" evidence="3">
    <location>
        <begin position="31"/>
        <end position="57"/>
    </location>
</feature>
<feature type="region of interest" description="Disordered" evidence="3">
    <location>
        <begin position="276"/>
        <end position="305"/>
    </location>
</feature>
<feature type="region of interest" description="Disordered" evidence="3">
    <location>
        <begin position="721"/>
        <end position="959"/>
    </location>
</feature>
<keyword evidence="2" id="KW-0963">Cytoplasm</keyword>
<feature type="region of interest" description="Disordered" evidence="3">
    <location>
        <begin position="388"/>
        <end position="409"/>
    </location>
</feature>
<organism evidence="5 6">
    <name type="scientific">Stegodyphus mimosarum</name>
    <name type="common">African social velvet spider</name>
    <dbReference type="NCBI Taxonomy" id="407821"/>
    <lineage>
        <taxon>Eukaryota</taxon>
        <taxon>Metazoa</taxon>
        <taxon>Ecdysozoa</taxon>
        <taxon>Arthropoda</taxon>
        <taxon>Chelicerata</taxon>
        <taxon>Arachnida</taxon>
        <taxon>Araneae</taxon>
        <taxon>Araneomorphae</taxon>
        <taxon>Entelegynae</taxon>
        <taxon>Eresoidea</taxon>
        <taxon>Eresidae</taxon>
        <taxon>Stegodyphus</taxon>
    </lineage>
</organism>
<gene>
    <name evidence="5" type="ORF">X975_14068</name>
</gene>
<feature type="domain" description="DH" evidence="4">
    <location>
        <begin position="1393"/>
        <end position="1584"/>
    </location>
</feature>
<evidence type="ECO:0000256" key="2">
    <source>
        <dbReference type="ARBA" id="ARBA00022490"/>
    </source>
</evidence>
<dbReference type="GO" id="GO:0005085">
    <property type="term" value="F:guanyl-nucleotide exchange factor activity"/>
    <property type="evidence" value="ECO:0007669"/>
    <property type="project" value="InterPro"/>
</dbReference>
<accession>A0A087UKS1</accession>
<dbReference type="SUPFAM" id="SSF48065">
    <property type="entry name" value="DBL homology domain (DH-domain)"/>
    <property type="match status" value="1"/>
</dbReference>